<dbReference type="SUPFAM" id="SSF57903">
    <property type="entry name" value="FYVE/PHD zinc finger"/>
    <property type="match status" value="1"/>
</dbReference>
<keyword evidence="2 4" id="KW-0863">Zinc-finger</keyword>
<gene>
    <name evidence="7" type="ORF">ACHAXA_011848</name>
</gene>
<evidence type="ECO:0000256" key="4">
    <source>
        <dbReference type="PROSITE-ProRule" id="PRU00091"/>
    </source>
</evidence>
<dbReference type="AlphaFoldDB" id="A0ABD3RWE5"/>
<feature type="region of interest" description="Disordered" evidence="5">
    <location>
        <begin position="177"/>
        <end position="202"/>
    </location>
</feature>
<dbReference type="GO" id="GO:0008270">
    <property type="term" value="F:zinc ion binding"/>
    <property type="evidence" value="ECO:0007669"/>
    <property type="project" value="UniProtKB-KW"/>
</dbReference>
<dbReference type="PANTHER" id="PTHR15629">
    <property type="entry name" value="SH3YL1 PROTEIN"/>
    <property type="match status" value="1"/>
</dbReference>
<proteinExistence type="predicted"/>
<keyword evidence="1" id="KW-0479">Metal-binding</keyword>
<evidence type="ECO:0000256" key="3">
    <source>
        <dbReference type="ARBA" id="ARBA00022833"/>
    </source>
</evidence>
<dbReference type="SMART" id="SM00064">
    <property type="entry name" value="FYVE"/>
    <property type="match status" value="1"/>
</dbReference>
<protein>
    <recommendedName>
        <fullName evidence="6">FYVE-type domain-containing protein</fullName>
    </recommendedName>
</protein>
<evidence type="ECO:0000313" key="7">
    <source>
        <dbReference type="EMBL" id="KAL3816549.1"/>
    </source>
</evidence>
<evidence type="ECO:0000256" key="2">
    <source>
        <dbReference type="ARBA" id="ARBA00022771"/>
    </source>
</evidence>
<dbReference type="InterPro" id="IPR007461">
    <property type="entry name" value="Ysc84_actin-binding"/>
</dbReference>
<name>A0ABD3RWE5_9STRA</name>
<dbReference type="Gene3D" id="3.30.40.10">
    <property type="entry name" value="Zinc/RING finger domain, C3HC4 (zinc finger)"/>
    <property type="match status" value="1"/>
</dbReference>
<reference evidence="7 8" key="1">
    <citation type="submission" date="2024-10" db="EMBL/GenBank/DDBJ databases">
        <title>Updated reference genomes for cyclostephanoid diatoms.</title>
        <authorList>
            <person name="Roberts W.R."/>
            <person name="Alverson A.J."/>
        </authorList>
    </citation>
    <scope>NUCLEOTIDE SEQUENCE [LARGE SCALE GENOMIC DNA]</scope>
    <source>
        <strain evidence="7 8">AJA228-03</strain>
    </source>
</reference>
<keyword evidence="8" id="KW-1185">Reference proteome</keyword>
<dbReference type="Pfam" id="PF04366">
    <property type="entry name" value="Ysc84"/>
    <property type="match status" value="1"/>
</dbReference>
<organism evidence="7 8">
    <name type="scientific">Cyclostephanos tholiformis</name>
    <dbReference type="NCBI Taxonomy" id="382380"/>
    <lineage>
        <taxon>Eukaryota</taxon>
        <taxon>Sar</taxon>
        <taxon>Stramenopiles</taxon>
        <taxon>Ochrophyta</taxon>
        <taxon>Bacillariophyta</taxon>
        <taxon>Coscinodiscophyceae</taxon>
        <taxon>Thalassiosirophycidae</taxon>
        <taxon>Stephanodiscales</taxon>
        <taxon>Stephanodiscaceae</taxon>
        <taxon>Cyclostephanos</taxon>
    </lineage>
</organism>
<evidence type="ECO:0000313" key="8">
    <source>
        <dbReference type="Proteomes" id="UP001530377"/>
    </source>
</evidence>
<dbReference type="InterPro" id="IPR017455">
    <property type="entry name" value="Znf_FYVE-rel"/>
</dbReference>
<feature type="domain" description="FYVE-type" evidence="6">
    <location>
        <begin position="120"/>
        <end position="155"/>
    </location>
</feature>
<comment type="caution">
    <text evidence="7">The sequence shown here is derived from an EMBL/GenBank/DDBJ whole genome shotgun (WGS) entry which is preliminary data.</text>
</comment>
<accession>A0ABD3RWE5</accession>
<feature type="region of interest" description="Disordered" evidence="5">
    <location>
        <begin position="58"/>
        <end position="77"/>
    </location>
</feature>
<dbReference type="PANTHER" id="PTHR15629:SF2">
    <property type="entry name" value="SH3 DOMAIN-CONTAINING YSC84-LIKE PROTEIN 1"/>
    <property type="match status" value="1"/>
</dbReference>
<dbReference type="Proteomes" id="UP001530377">
    <property type="component" value="Unassembled WGS sequence"/>
</dbReference>
<dbReference type="InterPro" id="IPR011011">
    <property type="entry name" value="Znf_FYVE_PHD"/>
</dbReference>
<dbReference type="InterPro" id="IPR013083">
    <property type="entry name" value="Znf_RING/FYVE/PHD"/>
</dbReference>
<evidence type="ECO:0000256" key="1">
    <source>
        <dbReference type="ARBA" id="ARBA00022723"/>
    </source>
</evidence>
<dbReference type="InterPro" id="IPR051702">
    <property type="entry name" value="SH3_domain_YSC84-like"/>
</dbReference>
<keyword evidence="3" id="KW-0862">Zinc</keyword>
<sequence length="655" mass="69648">MDRGRNEANGNHRLGGPTMVSLPPLSPESINPLDGDGDADADGAPYYSKAVPLADQHFSSSSSVPATPAPRRSTNTTPIAIHGISSVTPSSRVIQRLANDDGGSGMTSPSPRLSSTWDPDEQHRACASCHRQFDNLFNRRHHCRLCGRVFCNDCSDTRSLIPPSALVLRNDARGGGRGWGGGNDDFASSPTTHGDDDGGECDPSLTYVGATGSTMSSYATMSHHQRQSYDDAILRGRGLEARILLARHPQRTCIPCRDRLYPLQEELRMRNSNAVRYNYVDEGDLIRRHSNSPLAFTLGHEVRKAAYALGNLLPGNRGRGRRGGAYVTLGGEYNDDGENVIYSYHPPPAEGECHVPNILASGGHGGGGCVAIDPTLRNMDGMRIPPRLLSRARGVAIVTCCKGGLGFAGFEFGTGLVVARRTDPESGPDDWSAPSAIGVAGFAWGALLGAQVSDHIFLLMTEDAVRLFASEGGRSIQLGADVGVALGPLGRSAEADLGATAGPSRGLEHDGFSGVAMAPIFTYSLSKGLYAGVSLDGRLLMTRDRVNEKFYGGAVSAHELLSGRVPNPPAAQPLYDALKRCRVYGGGEGGEGSDGKGYIYGSRNFGEEGYDPLEQLSHTTGMGIPATSLSAESRYFSPRNLYNLNARENFTPGLD</sequence>
<dbReference type="Pfam" id="PF01363">
    <property type="entry name" value="FYVE"/>
    <property type="match status" value="1"/>
</dbReference>
<feature type="region of interest" description="Disordered" evidence="5">
    <location>
        <begin position="1"/>
        <end position="47"/>
    </location>
</feature>
<evidence type="ECO:0000259" key="6">
    <source>
        <dbReference type="PROSITE" id="PS50178"/>
    </source>
</evidence>
<dbReference type="EMBL" id="JALLPB020000143">
    <property type="protein sequence ID" value="KAL3816549.1"/>
    <property type="molecule type" value="Genomic_DNA"/>
</dbReference>
<evidence type="ECO:0000256" key="5">
    <source>
        <dbReference type="SAM" id="MobiDB-lite"/>
    </source>
</evidence>
<dbReference type="InterPro" id="IPR000306">
    <property type="entry name" value="Znf_FYVE"/>
</dbReference>
<dbReference type="PROSITE" id="PS50178">
    <property type="entry name" value="ZF_FYVE"/>
    <property type="match status" value="1"/>
</dbReference>